<feature type="binding site" evidence="5">
    <location>
        <position position="194"/>
    </location>
    <ligand>
        <name>FMN</name>
        <dbReference type="ChEBI" id="CHEBI:58210"/>
    </ligand>
</feature>
<dbReference type="AlphaFoldDB" id="A0A8H7N2X4"/>
<evidence type="ECO:0000256" key="5">
    <source>
        <dbReference type="PIRSR" id="PIRSR000138-2"/>
    </source>
</evidence>
<feature type="binding site" evidence="5">
    <location>
        <position position="222"/>
    </location>
    <ligand>
        <name>FMN</name>
        <dbReference type="ChEBI" id="CHEBI:58210"/>
    </ligand>
</feature>
<feature type="binding site" evidence="5">
    <location>
        <position position="196"/>
    </location>
    <ligand>
        <name>glyoxylate</name>
        <dbReference type="ChEBI" id="CHEBI:36655"/>
    </ligand>
</feature>
<accession>A0A8H7N2X4</accession>
<dbReference type="InterPro" id="IPR037396">
    <property type="entry name" value="FMN_HAD"/>
</dbReference>
<dbReference type="Proteomes" id="UP000616885">
    <property type="component" value="Unassembled WGS sequence"/>
</dbReference>
<feature type="active site" description="Proton acceptor" evidence="4">
    <location>
        <position position="292"/>
    </location>
</feature>
<sequence length="404" mass="44602">MKSQLLSSAALLASGVFGAREWLNEPDTGIELSLPDLKPGELASIDSVVGLPDFEYVARNYLPIKNYTYYRNGAGGEWAYRHNVEVFQQYAIRSRTMIDITNIEASLPTQILGHNFSVPFYITPFSRADLAHEGAETNLVKAAAAQNILYVPSHYAYQSIETIGAAKAEGQVLFQQVCESIFLSYRTFIYQMLQLYLTSNDTRTQIELDRAKAAGHKAIVFTVDCPAPANRHRAARFDVLSLNQAYVPLTWEFYKKLTTMTDLPIILKGIQTVEDAKLALENGVPGIILSNHGGRQLDTARGPLHIALEIHRKAPELFQKLEILADGGVRYGADALKLLALGVKAVGIGRPFAFANIYGQEGVERAIKILRREIAIDAANAGVADLKKIKPDVIDWDTPYGYSG</sequence>
<feature type="binding site" evidence="5">
    <location>
        <position position="268"/>
    </location>
    <ligand>
        <name>FMN</name>
        <dbReference type="ChEBI" id="CHEBI:58210"/>
    </ligand>
</feature>
<reference evidence="8" key="1">
    <citation type="submission" date="2020-10" db="EMBL/GenBank/DDBJ databases">
        <title>High-Quality Genome Resource of Clonostachys rosea strain S41 by Oxford Nanopore Long-Read Sequencing.</title>
        <authorList>
            <person name="Wang H."/>
        </authorList>
    </citation>
    <scope>NUCLEOTIDE SEQUENCE</scope>
    <source>
        <strain evidence="8">S41</strain>
    </source>
</reference>
<comment type="cofactor">
    <cofactor evidence="1">
        <name>FMN</name>
        <dbReference type="ChEBI" id="CHEBI:58210"/>
    </cofactor>
</comment>
<evidence type="ECO:0000256" key="3">
    <source>
        <dbReference type="ARBA" id="ARBA00024042"/>
    </source>
</evidence>
<keyword evidence="6" id="KW-0732">Signal</keyword>
<proteinExistence type="inferred from homology"/>
<keyword evidence="5" id="KW-0285">Flavoprotein</keyword>
<dbReference type="PANTHER" id="PTHR10578:SF140">
    <property type="entry name" value="FMN HYDROXY ACID DEHYDROGENASE DOMAIN-CONTAINING PROTEIN"/>
    <property type="match status" value="1"/>
</dbReference>
<evidence type="ECO:0000313" key="9">
    <source>
        <dbReference type="Proteomes" id="UP000616885"/>
    </source>
</evidence>
<dbReference type="PROSITE" id="PS00557">
    <property type="entry name" value="FMN_HYDROXY_ACID_DH_1"/>
    <property type="match status" value="1"/>
</dbReference>
<protein>
    <recommendedName>
        <fullName evidence="7">FMN hydroxy acid dehydrogenase domain-containing protein</fullName>
    </recommendedName>
</protein>
<organism evidence="8 9">
    <name type="scientific">Bionectria ochroleuca</name>
    <name type="common">Gliocladium roseum</name>
    <dbReference type="NCBI Taxonomy" id="29856"/>
    <lineage>
        <taxon>Eukaryota</taxon>
        <taxon>Fungi</taxon>
        <taxon>Dikarya</taxon>
        <taxon>Ascomycota</taxon>
        <taxon>Pezizomycotina</taxon>
        <taxon>Sordariomycetes</taxon>
        <taxon>Hypocreomycetidae</taxon>
        <taxon>Hypocreales</taxon>
        <taxon>Bionectriaceae</taxon>
        <taxon>Clonostachys</taxon>
    </lineage>
</organism>
<feature type="chain" id="PRO_5034203489" description="FMN hydroxy acid dehydrogenase domain-containing protein" evidence="6">
    <location>
        <begin position="19"/>
        <end position="404"/>
    </location>
</feature>
<dbReference type="InterPro" id="IPR008259">
    <property type="entry name" value="FMN_hydac_DH_AS"/>
</dbReference>
<evidence type="ECO:0000256" key="2">
    <source>
        <dbReference type="ARBA" id="ARBA00023002"/>
    </source>
</evidence>
<feature type="binding site" evidence="5">
    <location>
        <begin position="349"/>
        <end position="350"/>
    </location>
    <ligand>
        <name>FMN</name>
        <dbReference type="ChEBI" id="CHEBI:58210"/>
    </ligand>
</feature>
<comment type="caution">
    <text evidence="8">The sequence shown here is derived from an EMBL/GenBank/DDBJ whole genome shotgun (WGS) entry which is preliminary data.</text>
</comment>
<dbReference type="GO" id="GO:0010181">
    <property type="term" value="F:FMN binding"/>
    <property type="evidence" value="ECO:0007669"/>
    <property type="project" value="InterPro"/>
</dbReference>
<feature type="binding site" evidence="5">
    <location>
        <position position="69"/>
    </location>
    <ligand>
        <name>glyoxylate</name>
        <dbReference type="ChEBI" id="CHEBI:36655"/>
    </ligand>
</feature>
<comment type="similarity">
    <text evidence="3">Belongs to the FMN-dependent alpha-hydroxy acid dehydrogenase family.</text>
</comment>
<evidence type="ECO:0000256" key="4">
    <source>
        <dbReference type="PIRSR" id="PIRSR000138-1"/>
    </source>
</evidence>
<dbReference type="InterPro" id="IPR012133">
    <property type="entry name" value="Alpha-hydoxy_acid_DH_FMN"/>
</dbReference>
<dbReference type="InterPro" id="IPR000262">
    <property type="entry name" value="FMN-dep_DH"/>
</dbReference>
<dbReference type="EMBL" id="JADCTT010000013">
    <property type="protein sequence ID" value="KAF9745240.1"/>
    <property type="molecule type" value="Genomic_DNA"/>
</dbReference>
<dbReference type="Gene3D" id="3.20.20.70">
    <property type="entry name" value="Aldolase class I"/>
    <property type="match status" value="2"/>
</dbReference>
<dbReference type="PROSITE" id="PS51349">
    <property type="entry name" value="FMN_HYDROXY_ACID_DH_2"/>
    <property type="match status" value="1"/>
</dbReference>
<feature type="binding site" evidence="5">
    <location>
        <position position="231"/>
    </location>
    <ligand>
        <name>glyoxylate</name>
        <dbReference type="ChEBI" id="CHEBI:36655"/>
    </ligand>
</feature>
<dbReference type="Pfam" id="PF01070">
    <property type="entry name" value="FMN_dh"/>
    <property type="match status" value="2"/>
</dbReference>
<feature type="binding site" evidence="5">
    <location>
        <position position="153"/>
    </location>
    <ligand>
        <name>FMN</name>
        <dbReference type="ChEBI" id="CHEBI:58210"/>
    </ligand>
</feature>
<evidence type="ECO:0000256" key="6">
    <source>
        <dbReference type="SAM" id="SignalP"/>
    </source>
</evidence>
<feature type="domain" description="FMN hydroxy acid dehydrogenase" evidence="7">
    <location>
        <begin position="43"/>
        <end position="399"/>
    </location>
</feature>
<evidence type="ECO:0000259" key="7">
    <source>
        <dbReference type="PROSITE" id="PS51349"/>
    </source>
</evidence>
<feature type="signal peptide" evidence="6">
    <location>
        <begin position="1"/>
        <end position="18"/>
    </location>
</feature>
<name>A0A8H7N2X4_BIOOC</name>
<dbReference type="InterPro" id="IPR013785">
    <property type="entry name" value="Aldolase_TIM"/>
</dbReference>
<evidence type="ECO:0000256" key="1">
    <source>
        <dbReference type="ARBA" id="ARBA00001917"/>
    </source>
</evidence>
<dbReference type="GO" id="GO:0016491">
    <property type="term" value="F:oxidoreductase activity"/>
    <property type="evidence" value="ECO:0007669"/>
    <property type="project" value="UniProtKB-KW"/>
</dbReference>
<feature type="binding site" evidence="5">
    <location>
        <begin position="326"/>
        <end position="330"/>
    </location>
    <ligand>
        <name>FMN</name>
        <dbReference type="ChEBI" id="CHEBI:58210"/>
    </ligand>
</feature>
<keyword evidence="2" id="KW-0560">Oxidoreductase</keyword>
<dbReference type="PIRSF" id="PIRSF000138">
    <property type="entry name" value="Al-hdrx_acd_dh"/>
    <property type="match status" value="1"/>
</dbReference>
<feature type="binding site" evidence="5">
    <location>
        <position position="290"/>
    </location>
    <ligand>
        <name>FMN</name>
        <dbReference type="ChEBI" id="CHEBI:58210"/>
    </ligand>
</feature>
<feature type="binding site" evidence="5">
    <location>
        <position position="295"/>
    </location>
    <ligand>
        <name>glyoxylate</name>
        <dbReference type="ChEBI" id="CHEBI:36655"/>
    </ligand>
</feature>
<dbReference type="SUPFAM" id="SSF51395">
    <property type="entry name" value="FMN-linked oxidoreductases"/>
    <property type="match status" value="1"/>
</dbReference>
<feature type="binding site" evidence="5">
    <location>
        <position position="292"/>
    </location>
    <ligand>
        <name>glyoxylate</name>
        <dbReference type="ChEBI" id="CHEBI:36655"/>
    </ligand>
</feature>
<evidence type="ECO:0000313" key="8">
    <source>
        <dbReference type="EMBL" id="KAF9745240.1"/>
    </source>
</evidence>
<keyword evidence="5" id="KW-0288">FMN</keyword>
<dbReference type="PANTHER" id="PTHR10578">
    <property type="entry name" value="S -2-HYDROXY-ACID OXIDASE-RELATED"/>
    <property type="match status" value="1"/>
</dbReference>
<gene>
    <name evidence="8" type="ORF">IM811_004862</name>
</gene>